<evidence type="ECO:0000256" key="6">
    <source>
        <dbReference type="ARBA" id="ARBA00022777"/>
    </source>
</evidence>
<feature type="transmembrane region" description="Helical" evidence="9">
    <location>
        <begin position="52"/>
        <end position="73"/>
    </location>
</feature>
<evidence type="ECO:0000256" key="2">
    <source>
        <dbReference type="ARBA" id="ARBA00012438"/>
    </source>
</evidence>
<comment type="caution">
    <text evidence="12">The sequence shown here is derived from an EMBL/GenBank/DDBJ whole genome shotgun (WGS) entry which is preliminary data.</text>
</comment>
<dbReference type="Pfam" id="PF02518">
    <property type="entry name" value="HATPase_c"/>
    <property type="match status" value="1"/>
</dbReference>
<protein>
    <recommendedName>
        <fullName evidence="2">histidine kinase</fullName>
        <ecNumber evidence="2">2.7.13.3</ecNumber>
    </recommendedName>
</protein>
<dbReference type="CDD" id="cd16917">
    <property type="entry name" value="HATPase_UhpB-NarQ-NarX-like"/>
    <property type="match status" value="1"/>
</dbReference>
<gene>
    <name evidence="12" type="ORF">GCM10009745_20360</name>
</gene>
<comment type="catalytic activity">
    <reaction evidence="1">
        <text>ATP + protein L-histidine = ADP + protein N-phospho-L-histidine.</text>
        <dbReference type="EC" id="2.7.13.3"/>
    </reaction>
</comment>
<dbReference type="Proteomes" id="UP001500280">
    <property type="component" value="Unassembled WGS sequence"/>
</dbReference>
<dbReference type="PANTHER" id="PTHR24421">
    <property type="entry name" value="NITRATE/NITRITE SENSOR PROTEIN NARX-RELATED"/>
    <property type="match status" value="1"/>
</dbReference>
<feature type="domain" description="Histidine kinase/HSP90-like ATPase" evidence="10">
    <location>
        <begin position="277"/>
        <end position="364"/>
    </location>
</feature>
<name>A0ABN2GVR9_9ACTN</name>
<organism evidence="12 13">
    <name type="scientific">Kribbella yunnanensis</name>
    <dbReference type="NCBI Taxonomy" id="190194"/>
    <lineage>
        <taxon>Bacteria</taxon>
        <taxon>Bacillati</taxon>
        <taxon>Actinomycetota</taxon>
        <taxon>Actinomycetes</taxon>
        <taxon>Propionibacteriales</taxon>
        <taxon>Kribbellaceae</taxon>
        <taxon>Kribbella</taxon>
    </lineage>
</organism>
<keyword evidence="9" id="KW-0812">Transmembrane</keyword>
<evidence type="ECO:0000256" key="4">
    <source>
        <dbReference type="ARBA" id="ARBA00022679"/>
    </source>
</evidence>
<dbReference type="InterPro" id="IPR050482">
    <property type="entry name" value="Sensor_HK_TwoCompSys"/>
</dbReference>
<keyword evidence="8" id="KW-0902">Two-component regulatory system</keyword>
<dbReference type="EC" id="2.7.13.3" evidence="2"/>
<evidence type="ECO:0000313" key="12">
    <source>
        <dbReference type="EMBL" id="GAA1676957.1"/>
    </source>
</evidence>
<keyword evidence="6 12" id="KW-0418">Kinase</keyword>
<dbReference type="Gene3D" id="3.30.565.10">
    <property type="entry name" value="Histidine kinase-like ATPase, C-terminal domain"/>
    <property type="match status" value="1"/>
</dbReference>
<dbReference type="Pfam" id="PF07730">
    <property type="entry name" value="HisKA_3"/>
    <property type="match status" value="1"/>
</dbReference>
<evidence type="ECO:0000313" key="13">
    <source>
        <dbReference type="Proteomes" id="UP001500280"/>
    </source>
</evidence>
<feature type="transmembrane region" description="Helical" evidence="9">
    <location>
        <begin position="131"/>
        <end position="151"/>
    </location>
</feature>
<keyword evidence="3" id="KW-0597">Phosphoprotein</keyword>
<evidence type="ECO:0000259" key="10">
    <source>
        <dbReference type="Pfam" id="PF02518"/>
    </source>
</evidence>
<dbReference type="InterPro" id="IPR036890">
    <property type="entry name" value="HATPase_C_sf"/>
</dbReference>
<accession>A0ABN2GVR9</accession>
<evidence type="ECO:0000259" key="11">
    <source>
        <dbReference type="Pfam" id="PF07730"/>
    </source>
</evidence>
<dbReference type="GO" id="GO:0016301">
    <property type="term" value="F:kinase activity"/>
    <property type="evidence" value="ECO:0007669"/>
    <property type="project" value="UniProtKB-KW"/>
</dbReference>
<dbReference type="InterPro" id="IPR011712">
    <property type="entry name" value="Sig_transdc_His_kin_sub3_dim/P"/>
</dbReference>
<feature type="domain" description="Signal transduction histidine kinase subgroup 3 dimerisation and phosphoacceptor" evidence="11">
    <location>
        <begin position="169"/>
        <end position="233"/>
    </location>
</feature>
<dbReference type="PANTHER" id="PTHR24421:SF10">
    <property type="entry name" value="NITRATE_NITRITE SENSOR PROTEIN NARQ"/>
    <property type="match status" value="1"/>
</dbReference>
<feature type="transmembrane region" description="Helical" evidence="9">
    <location>
        <begin position="101"/>
        <end position="119"/>
    </location>
</feature>
<dbReference type="InterPro" id="IPR003594">
    <property type="entry name" value="HATPase_dom"/>
</dbReference>
<keyword evidence="9" id="KW-1133">Transmembrane helix</keyword>
<evidence type="ECO:0000256" key="8">
    <source>
        <dbReference type="ARBA" id="ARBA00023012"/>
    </source>
</evidence>
<sequence>MILEILLLAGLNVDELIRRIILNGAQPGEVLYYSSGAVICVLALLRRRYPGWTGQLAAVAIAISLLVSGVSLLSTPSAPLGGDCETTGLALLIGACCHRLASLRAGILAVLGGAAMVVAPQLRYGEDQPRLTVAIFWAILWGVGVAVGLMLRDSDARREAALAAARNRERLALARELHDLVAHHITGVVVRAQAAQVVLADSTEHEMLGEIEQAGSEALAAVRRLVGVLRSPEDAPPVTTGGLVEAIESVVDGNDRVALELAPGLAELAVAPETVSTVHRIVLESLTNVAKHAPEARHVTVAVDVEDRRLRVAIDNDGVARSRRTADGYGLIGMRERIEALGGRLTTGPDGERGWRVLAELPLPKDGL</sequence>
<dbReference type="Gene3D" id="1.20.5.1930">
    <property type="match status" value="1"/>
</dbReference>
<evidence type="ECO:0000256" key="3">
    <source>
        <dbReference type="ARBA" id="ARBA00022553"/>
    </source>
</evidence>
<evidence type="ECO:0000256" key="7">
    <source>
        <dbReference type="ARBA" id="ARBA00022840"/>
    </source>
</evidence>
<keyword evidence="13" id="KW-1185">Reference proteome</keyword>
<keyword evidence="5" id="KW-0547">Nucleotide-binding</keyword>
<reference evidence="12 13" key="1">
    <citation type="journal article" date="2019" name="Int. J. Syst. Evol. Microbiol.">
        <title>The Global Catalogue of Microorganisms (GCM) 10K type strain sequencing project: providing services to taxonomists for standard genome sequencing and annotation.</title>
        <authorList>
            <consortium name="The Broad Institute Genomics Platform"/>
            <consortium name="The Broad Institute Genome Sequencing Center for Infectious Disease"/>
            <person name="Wu L."/>
            <person name="Ma J."/>
        </authorList>
    </citation>
    <scope>NUCLEOTIDE SEQUENCE [LARGE SCALE GENOMIC DNA]</scope>
    <source>
        <strain evidence="12 13">JCM 14307</strain>
    </source>
</reference>
<dbReference type="RefSeq" id="WP_344148800.1">
    <property type="nucleotide sequence ID" value="NZ_BAAANF010000006.1"/>
</dbReference>
<evidence type="ECO:0000256" key="9">
    <source>
        <dbReference type="SAM" id="Phobius"/>
    </source>
</evidence>
<dbReference type="SUPFAM" id="SSF55874">
    <property type="entry name" value="ATPase domain of HSP90 chaperone/DNA topoisomerase II/histidine kinase"/>
    <property type="match status" value="1"/>
</dbReference>
<proteinExistence type="predicted"/>
<evidence type="ECO:0000256" key="5">
    <source>
        <dbReference type="ARBA" id="ARBA00022741"/>
    </source>
</evidence>
<keyword evidence="7" id="KW-0067">ATP-binding</keyword>
<keyword evidence="9" id="KW-0472">Membrane</keyword>
<evidence type="ECO:0000256" key="1">
    <source>
        <dbReference type="ARBA" id="ARBA00000085"/>
    </source>
</evidence>
<keyword evidence="4" id="KW-0808">Transferase</keyword>
<dbReference type="EMBL" id="BAAANF010000006">
    <property type="protein sequence ID" value="GAA1676957.1"/>
    <property type="molecule type" value="Genomic_DNA"/>
</dbReference>